<dbReference type="SUPFAM" id="SSF103473">
    <property type="entry name" value="MFS general substrate transporter"/>
    <property type="match status" value="1"/>
</dbReference>
<feature type="transmembrane region" description="Helical" evidence="7">
    <location>
        <begin position="162"/>
        <end position="183"/>
    </location>
</feature>
<feature type="transmembrane region" description="Helical" evidence="7">
    <location>
        <begin position="7"/>
        <end position="23"/>
    </location>
</feature>
<feature type="transmembrane region" description="Helical" evidence="7">
    <location>
        <begin position="101"/>
        <end position="123"/>
    </location>
</feature>
<comment type="subcellular location">
    <subcellularLocation>
        <location evidence="1">Cell membrane</location>
        <topology evidence="1">Multi-pass membrane protein</topology>
    </subcellularLocation>
</comment>
<keyword evidence="10" id="KW-1185">Reference proteome</keyword>
<dbReference type="PROSITE" id="PS50850">
    <property type="entry name" value="MFS"/>
    <property type="match status" value="1"/>
</dbReference>
<protein>
    <submittedName>
        <fullName evidence="9">MFS transporter</fullName>
    </submittedName>
</protein>
<feature type="transmembrane region" description="Helical" evidence="7">
    <location>
        <begin position="218"/>
        <end position="236"/>
    </location>
</feature>
<feature type="transmembrane region" description="Helical" evidence="7">
    <location>
        <begin position="195"/>
        <end position="212"/>
    </location>
</feature>
<dbReference type="RefSeq" id="WP_339960688.1">
    <property type="nucleotide sequence ID" value="NZ_JAWMWH010000003.1"/>
</dbReference>
<feature type="transmembrane region" description="Helical" evidence="7">
    <location>
        <begin position="321"/>
        <end position="340"/>
    </location>
</feature>
<reference evidence="9 10" key="1">
    <citation type="submission" date="2023-10" db="EMBL/GenBank/DDBJ databases">
        <title>Nicoliella lavandulae sp. nov. isolated from Lavandula angustifolia flowers.</title>
        <authorList>
            <person name="Alcantara C."/>
            <person name="Zuniga M."/>
            <person name="Landete J.M."/>
            <person name="Monedero V."/>
        </authorList>
    </citation>
    <scope>NUCLEOTIDE SEQUENCE [LARGE SCALE GENOMIC DNA]</scope>
    <source>
        <strain evidence="9 10">Es01</strain>
    </source>
</reference>
<comment type="caution">
    <text evidence="9">The sequence shown here is derived from an EMBL/GenBank/DDBJ whole genome shotgun (WGS) entry which is preliminary data.</text>
</comment>
<keyword evidence="4 7" id="KW-0812">Transmembrane</keyword>
<dbReference type="Gene3D" id="1.20.1720.10">
    <property type="entry name" value="Multidrug resistance protein D"/>
    <property type="match status" value="1"/>
</dbReference>
<evidence type="ECO:0000256" key="7">
    <source>
        <dbReference type="SAM" id="Phobius"/>
    </source>
</evidence>
<feature type="transmembrane region" description="Helical" evidence="7">
    <location>
        <begin position="76"/>
        <end position="95"/>
    </location>
</feature>
<feature type="transmembrane region" description="Helical" evidence="7">
    <location>
        <begin position="43"/>
        <end position="64"/>
    </location>
</feature>
<keyword evidence="6 7" id="KW-0472">Membrane</keyword>
<dbReference type="Proteomes" id="UP001370590">
    <property type="component" value="Unassembled WGS sequence"/>
</dbReference>
<feature type="transmembrane region" description="Helical" evidence="7">
    <location>
        <begin position="135"/>
        <end position="156"/>
    </location>
</feature>
<feature type="transmembrane region" description="Helical" evidence="7">
    <location>
        <begin position="257"/>
        <end position="276"/>
    </location>
</feature>
<dbReference type="InterPro" id="IPR020846">
    <property type="entry name" value="MFS_dom"/>
</dbReference>
<gene>
    <name evidence="9" type="ORF">R4146_06695</name>
</gene>
<dbReference type="PRINTS" id="PR01036">
    <property type="entry name" value="TCRTETB"/>
</dbReference>
<proteinExistence type="predicted"/>
<sequence>MKDNRKFGIILPIILVSYFIILLDNSVVFTSTVSIANELNMNAHMIAWITNMYALMFGSLLLLGGRLGDLYGRKRIFLIGLIIFSIGSLMVGIAPSGGFLIGMRALQGVGSAILAPTSLALLLDNYTGQQRSQAIAYYGVTAGLGASVGLIVGGLITTFYSWRLGFLINVPIGVALIIMTIMFIPSRAPKSKQQLDYLGSFLSVIGFLALVYSIDGSIYKLPALIVAIIFLGAFILREAKTNHPVMPLKLFTDSERLSAYVARFFYIGVMISYFFLVPQVLQKYYGFTPLMAAVGFMPETIPQFIFGYVQSKAAQHFKNSTILVFGTFVTLIGVALAFIIGLKAGYWMGVALPMVVIGIGQGFSFGPLTASGVANTSDDIAGAASSAVNVFHQIGSSVVLSSVIALTANFHPVLNATIIKRLL</sequence>
<dbReference type="CDD" id="cd17321">
    <property type="entry name" value="MFS_MMR_MDR_like"/>
    <property type="match status" value="1"/>
</dbReference>
<dbReference type="Gene3D" id="1.20.1250.20">
    <property type="entry name" value="MFS general substrate transporter like domains"/>
    <property type="match status" value="1"/>
</dbReference>
<dbReference type="InterPro" id="IPR036259">
    <property type="entry name" value="MFS_trans_sf"/>
</dbReference>
<evidence type="ECO:0000259" key="8">
    <source>
        <dbReference type="PROSITE" id="PS50850"/>
    </source>
</evidence>
<evidence type="ECO:0000256" key="6">
    <source>
        <dbReference type="ARBA" id="ARBA00023136"/>
    </source>
</evidence>
<dbReference type="InterPro" id="IPR011701">
    <property type="entry name" value="MFS"/>
</dbReference>
<evidence type="ECO:0000256" key="5">
    <source>
        <dbReference type="ARBA" id="ARBA00022989"/>
    </source>
</evidence>
<dbReference type="PANTHER" id="PTHR42718">
    <property type="entry name" value="MAJOR FACILITATOR SUPERFAMILY MULTIDRUG TRANSPORTER MFSC"/>
    <property type="match status" value="1"/>
</dbReference>
<evidence type="ECO:0000256" key="1">
    <source>
        <dbReference type="ARBA" id="ARBA00004651"/>
    </source>
</evidence>
<evidence type="ECO:0000313" key="9">
    <source>
        <dbReference type="EMBL" id="MEJ6400832.1"/>
    </source>
</evidence>
<keyword evidence="5 7" id="KW-1133">Transmembrane helix</keyword>
<evidence type="ECO:0000256" key="4">
    <source>
        <dbReference type="ARBA" id="ARBA00022692"/>
    </source>
</evidence>
<evidence type="ECO:0000256" key="3">
    <source>
        <dbReference type="ARBA" id="ARBA00022475"/>
    </source>
</evidence>
<accession>A0ABU8SLP9</accession>
<dbReference type="PANTHER" id="PTHR42718:SF46">
    <property type="entry name" value="BLR6921 PROTEIN"/>
    <property type="match status" value="1"/>
</dbReference>
<feature type="transmembrane region" description="Helical" evidence="7">
    <location>
        <begin position="346"/>
        <end position="365"/>
    </location>
</feature>
<feature type="transmembrane region" description="Helical" evidence="7">
    <location>
        <begin position="288"/>
        <end position="309"/>
    </location>
</feature>
<keyword evidence="2" id="KW-0813">Transport</keyword>
<feature type="domain" description="Major facilitator superfamily (MFS) profile" evidence="8">
    <location>
        <begin position="10"/>
        <end position="423"/>
    </location>
</feature>
<dbReference type="Pfam" id="PF07690">
    <property type="entry name" value="MFS_1"/>
    <property type="match status" value="1"/>
</dbReference>
<keyword evidence="3" id="KW-1003">Cell membrane</keyword>
<organism evidence="9 10">
    <name type="scientific">Nicoliella lavandulae</name>
    <dbReference type="NCBI Taxonomy" id="3082954"/>
    <lineage>
        <taxon>Bacteria</taxon>
        <taxon>Bacillati</taxon>
        <taxon>Bacillota</taxon>
        <taxon>Bacilli</taxon>
        <taxon>Lactobacillales</taxon>
        <taxon>Lactobacillaceae</taxon>
        <taxon>Nicoliella</taxon>
    </lineage>
</organism>
<dbReference type="EMBL" id="JAWMWH010000003">
    <property type="protein sequence ID" value="MEJ6400832.1"/>
    <property type="molecule type" value="Genomic_DNA"/>
</dbReference>
<evidence type="ECO:0000313" key="10">
    <source>
        <dbReference type="Proteomes" id="UP001370590"/>
    </source>
</evidence>
<name>A0ABU8SLP9_9LACO</name>
<evidence type="ECO:0000256" key="2">
    <source>
        <dbReference type="ARBA" id="ARBA00022448"/>
    </source>
</evidence>